<gene>
    <name evidence="1" type="ORF">SKP52_22110</name>
</gene>
<reference evidence="1 2" key="1">
    <citation type="journal article" date="2015" name="Int. J. Syst. Evol. Microbiol.">
        <title>Description of Sphingopyxis fribergensis sp. nov. - a soil bacterium with the ability to degrade styrene and phenylacetic acid.</title>
        <authorList>
            <person name="Oelschlagel M."/>
            <person name="Ruckert C."/>
            <person name="Kalinowski J."/>
            <person name="Schmidt G."/>
            <person name="Schlomann M."/>
            <person name="Tischler D."/>
        </authorList>
    </citation>
    <scope>NUCLEOTIDE SEQUENCE [LARGE SCALE GENOMIC DNA]</scope>
    <source>
        <strain evidence="1 2">Kp5.2</strain>
    </source>
</reference>
<evidence type="ECO:0000313" key="2">
    <source>
        <dbReference type="Proteomes" id="UP000030907"/>
    </source>
</evidence>
<keyword evidence="2" id="KW-1185">Reference proteome</keyword>
<evidence type="ECO:0000313" key="1">
    <source>
        <dbReference type="EMBL" id="AJA11272.1"/>
    </source>
</evidence>
<proteinExistence type="predicted"/>
<accession>A0A0A7PT83</accession>
<dbReference type="HOGENOM" id="CLU_136809_0_0_5"/>
<dbReference type="Proteomes" id="UP000030907">
    <property type="component" value="Chromosome"/>
</dbReference>
<dbReference type="STRING" id="1515612.SKP52_22110"/>
<dbReference type="OrthoDB" id="7409573at2"/>
<protein>
    <submittedName>
        <fullName evidence="1">Uncharacterized protein</fullName>
    </submittedName>
</protein>
<name>A0A0A7PT83_9SPHN</name>
<dbReference type="EMBL" id="CP009122">
    <property type="protein sequence ID" value="AJA11272.1"/>
    <property type="molecule type" value="Genomic_DNA"/>
</dbReference>
<sequence length="123" mass="13444">MKTVQYTVRVPAAVDKAMQKLAAQQNVTPYEMLQRCVKAGVAALTNPPARGTNDREFVAELASVSTRMVLVEQMLDRALFTACASYCYARSAALGGGQTDEVIAAEVSPAYERQRRLSQEKQS</sequence>
<organism evidence="1 2">
    <name type="scientific">Sphingopyxis fribergensis</name>
    <dbReference type="NCBI Taxonomy" id="1515612"/>
    <lineage>
        <taxon>Bacteria</taxon>
        <taxon>Pseudomonadati</taxon>
        <taxon>Pseudomonadota</taxon>
        <taxon>Alphaproteobacteria</taxon>
        <taxon>Sphingomonadales</taxon>
        <taxon>Sphingomonadaceae</taxon>
        <taxon>Sphingopyxis</taxon>
    </lineage>
</organism>
<dbReference type="AlphaFoldDB" id="A0A0A7PT83"/>
<dbReference type="KEGG" id="sphk:SKP52_22110"/>
<dbReference type="RefSeq" id="WP_039582019.1">
    <property type="nucleotide sequence ID" value="NZ_CP009122.1"/>
</dbReference>